<dbReference type="NCBIfam" id="TIGR00074">
    <property type="entry name" value="hypC_hupF"/>
    <property type="match status" value="1"/>
</dbReference>
<dbReference type="InterPro" id="IPR001109">
    <property type="entry name" value="Hydrogenase_HupF/HypC"/>
</dbReference>
<dbReference type="GO" id="GO:0005506">
    <property type="term" value="F:iron ion binding"/>
    <property type="evidence" value="ECO:0007669"/>
    <property type="project" value="TreeGrafter"/>
</dbReference>
<dbReference type="PRINTS" id="PR00445">
    <property type="entry name" value="HUPFHYPC"/>
</dbReference>
<name>B8GQG3_THISH</name>
<dbReference type="GO" id="GO:1902670">
    <property type="term" value="F:carbon dioxide binding"/>
    <property type="evidence" value="ECO:0007669"/>
    <property type="project" value="TreeGrafter"/>
</dbReference>
<dbReference type="Proteomes" id="UP000002383">
    <property type="component" value="Chromosome"/>
</dbReference>
<dbReference type="eggNOG" id="COG0298">
    <property type="taxonomic scope" value="Bacteria"/>
</dbReference>
<dbReference type="OrthoDB" id="9806017at2"/>
<accession>B8GQG3</accession>
<evidence type="ECO:0000256" key="1">
    <source>
        <dbReference type="ARBA" id="ARBA00006018"/>
    </source>
</evidence>
<keyword evidence="3" id="KW-1185">Reference proteome</keyword>
<dbReference type="Gene3D" id="2.30.30.140">
    <property type="match status" value="1"/>
</dbReference>
<dbReference type="RefSeq" id="WP_012637841.1">
    <property type="nucleotide sequence ID" value="NC_011901.1"/>
</dbReference>
<comment type="similarity">
    <text evidence="1">Belongs to the HupF/HypC family.</text>
</comment>
<dbReference type="AlphaFoldDB" id="B8GQG3"/>
<evidence type="ECO:0000313" key="2">
    <source>
        <dbReference type="EMBL" id="ACL72358.1"/>
    </source>
</evidence>
<gene>
    <name evidence="2" type="ordered locus">Tgr7_1272</name>
</gene>
<protein>
    <submittedName>
        <fullName evidence="2">Hydrogenase assembly chaperone hypC/hupF</fullName>
    </submittedName>
</protein>
<dbReference type="PANTHER" id="PTHR35177">
    <property type="entry name" value="HYDROGENASE MATURATION FACTOR HYBG"/>
    <property type="match status" value="1"/>
</dbReference>
<dbReference type="InterPro" id="IPR019812">
    <property type="entry name" value="Hydgase_assmbl_chp_CS"/>
</dbReference>
<dbReference type="STRING" id="396588.Tgr7_1272"/>
<organism evidence="2 3">
    <name type="scientific">Thioalkalivibrio sulfidiphilus (strain HL-EbGR7)</name>
    <dbReference type="NCBI Taxonomy" id="396588"/>
    <lineage>
        <taxon>Bacteria</taxon>
        <taxon>Pseudomonadati</taxon>
        <taxon>Pseudomonadota</taxon>
        <taxon>Gammaproteobacteria</taxon>
        <taxon>Chromatiales</taxon>
        <taxon>Ectothiorhodospiraceae</taxon>
        <taxon>Thioalkalivibrio</taxon>
    </lineage>
</organism>
<dbReference type="PROSITE" id="PS01097">
    <property type="entry name" value="HUPF_HYPC"/>
    <property type="match status" value="1"/>
</dbReference>
<dbReference type="SUPFAM" id="SSF159127">
    <property type="entry name" value="HupF/HypC-like"/>
    <property type="match status" value="1"/>
</dbReference>
<sequence>MCLGIPMRIVEIDRFNARCEAKGVERTVSLFLLQDEPLEPGDHVMVHVGYAIQKMSEADARTAWDLYDEMLLVEGRRMKDEG</sequence>
<dbReference type="Pfam" id="PF01455">
    <property type="entry name" value="HupF_HypC"/>
    <property type="match status" value="1"/>
</dbReference>
<reference evidence="2 3" key="1">
    <citation type="journal article" date="2011" name="Stand. Genomic Sci.">
        <title>Complete genome sequence of 'Thioalkalivibrio sulfidophilus' HL-EbGr7.</title>
        <authorList>
            <person name="Muyzer G."/>
            <person name="Sorokin D.Y."/>
            <person name="Mavromatis K."/>
            <person name="Lapidus A."/>
            <person name="Clum A."/>
            <person name="Ivanova N."/>
            <person name="Pati A."/>
            <person name="d'Haeseleer P."/>
            <person name="Woyke T."/>
            <person name="Kyrpides N.C."/>
        </authorList>
    </citation>
    <scope>NUCLEOTIDE SEQUENCE [LARGE SCALE GENOMIC DNA]</scope>
    <source>
        <strain evidence="2 3">HL-EbGR7</strain>
    </source>
</reference>
<dbReference type="GO" id="GO:0051604">
    <property type="term" value="P:protein maturation"/>
    <property type="evidence" value="ECO:0007669"/>
    <property type="project" value="TreeGrafter"/>
</dbReference>
<dbReference type="PANTHER" id="PTHR35177:SF2">
    <property type="entry name" value="HYDROGENASE MATURATION FACTOR HYBG"/>
    <property type="match status" value="1"/>
</dbReference>
<evidence type="ECO:0000313" key="3">
    <source>
        <dbReference type="Proteomes" id="UP000002383"/>
    </source>
</evidence>
<dbReference type="KEGG" id="tgr:Tgr7_1272"/>
<dbReference type="EMBL" id="CP001339">
    <property type="protein sequence ID" value="ACL72358.1"/>
    <property type="molecule type" value="Genomic_DNA"/>
</dbReference>
<dbReference type="HOGENOM" id="CLU_159381_2_2_6"/>
<proteinExistence type="inferred from homology"/>